<dbReference type="EMBL" id="CAJOBA010009108">
    <property type="protein sequence ID" value="CAF3843819.1"/>
    <property type="molecule type" value="Genomic_DNA"/>
</dbReference>
<reference evidence="1" key="1">
    <citation type="submission" date="2021-02" db="EMBL/GenBank/DDBJ databases">
        <authorList>
            <person name="Nowell W R."/>
        </authorList>
    </citation>
    <scope>NUCLEOTIDE SEQUENCE</scope>
</reference>
<evidence type="ECO:0000313" key="2">
    <source>
        <dbReference type="EMBL" id="CAF3843819.1"/>
    </source>
</evidence>
<dbReference type="AlphaFoldDB" id="A0A8S2E6Y1"/>
<proteinExistence type="predicted"/>
<organism evidence="1 3">
    <name type="scientific">Didymodactylos carnosus</name>
    <dbReference type="NCBI Taxonomy" id="1234261"/>
    <lineage>
        <taxon>Eukaryota</taxon>
        <taxon>Metazoa</taxon>
        <taxon>Spiralia</taxon>
        <taxon>Gnathifera</taxon>
        <taxon>Rotifera</taxon>
        <taxon>Eurotatoria</taxon>
        <taxon>Bdelloidea</taxon>
        <taxon>Philodinida</taxon>
        <taxon>Philodinidae</taxon>
        <taxon>Didymodactylos</taxon>
    </lineage>
</organism>
<name>A0A8S2E6Y1_9BILA</name>
<protein>
    <submittedName>
        <fullName evidence="1">Uncharacterized protein</fullName>
    </submittedName>
</protein>
<evidence type="ECO:0000313" key="3">
    <source>
        <dbReference type="Proteomes" id="UP000677228"/>
    </source>
</evidence>
<sequence length="324" mass="36799">MCISWNIQSKSVKAFINRHGNDNDSTDYDLQSSDILEASYHKFVHKNRAVLAARVRECWSDPAVVKLLPERKILVAAGPDESEIKLEKNCPSTLDYMLQSDHVEADTRMLLHAQVIRYDDYKTVVIQANDTDVIILSIAHGLSTGLDNLYIKSFNTMTKIATCINPLRIAQELKRKFSVDPTILLVIHALSGCDTTSFVRNITKSNFFRTYFNNYKRFSHLNEFFTSPLSNKAVVAAEQLLLACYPSSRTQTSLDELRGIMAVTAFKQSHKIIAANLPPTFNAFYHHCLHVARQTDIWCRTFEPYLNLSPLDICNGFTKISEQV</sequence>
<gene>
    <name evidence="1" type="ORF">OVA965_LOCUS18352</name>
    <name evidence="2" type="ORF">TMI583_LOCUS18364</name>
</gene>
<dbReference type="Proteomes" id="UP000682733">
    <property type="component" value="Unassembled WGS sequence"/>
</dbReference>
<dbReference type="Proteomes" id="UP000677228">
    <property type="component" value="Unassembled WGS sequence"/>
</dbReference>
<comment type="caution">
    <text evidence="1">The sequence shown here is derived from an EMBL/GenBank/DDBJ whole genome shotgun (WGS) entry which is preliminary data.</text>
</comment>
<evidence type="ECO:0000313" key="1">
    <source>
        <dbReference type="EMBL" id="CAF1080805.1"/>
    </source>
</evidence>
<accession>A0A8S2E6Y1</accession>
<dbReference type="EMBL" id="CAJNOK010009092">
    <property type="protein sequence ID" value="CAF1080805.1"/>
    <property type="molecule type" value="Genomic_DNA"/>
</dbReference>